<keyword evidence="8" id="KW-0949">S-adenosyl-L-methionine</keyword>
<comment type="subcellular location">
    <subcellularLocation>
        <location evidence="1">Cytoplasm</location>
    </subcellularLocation>
</comment>
<name>A0A9W6HXQ6_9ACTN</name>
<keyword evidence="6" id="KW-0489">Methyltransferase</keyword>
<dbReference type="Proteomes" id="UP001143474">
    <property type="component" value="Unassembled WGS sequence"/>
</dbReference>
<evidence type="ECO:0000256" key="1">
    <source>
        <dbReference type="ARBA" id="ARBA00004496"/>
    </source>
</evidence>
<dbReference type="EMBL" id="BSEV01000001">
    <property type="protein sequence ID" value="GLK07574.1"/>
    <property type="molecule type" value="Genomic_DNA"/>
</dbReference>
<evidence type="ECO:0000256" key="2">
    <source>
        <dbReference type="ARBA" id="ARBA00005369"/>
    </source>
</evidence>
<evidence type="ECO:0000256" key="8">
    <source>
        <dbReference type="ARBA" id="ARBA00022691"/>
    </source>
</evidence>
<dbReference type="InterPro" id="IPR000682">
    <property type="entry name" value="PCMT"/>
</dbReference>
<accession>A0A9W6HXQ6</accession>
<dbReference type="CDD" id="cd02440">
    <property type="entry name" value="AdoMet_MTases"/>
    <property type="match status" value="1"/>
</dbReference>
<evidence type="ECO:0000256" key="7">
    <source>
        <dbReference type="ARBA" id="ARBA00022679"/>
    </source>
</evidence>
<comment type="similarity">
    <text evidence="2">Belongs to the methyltransferase superfamily. L-isoaspartyl/D-aspartyl protein methyltransferase family.</text>
</comment>
<sequence length="392" mass="43191">MIPETGRRRLRDLLVETGVLTSDWMAAYEAAPRELFLPDVMWPDGGIAVSKLDDPEEWRYWADADVPIATQWDDGRHTGTAPGEVASSSSSAPSLVFWMLAELSVFDGAKVLEVGTGTGWCAALLSARLGEENVVSVEVDEAVAETAREALASAGWHPRLVVGDGLLGWPEGAPYDRILVTAGVRQVPRVWIEQTRPGGVLVMPWGTHYSGQSAAVRLAVADDGTASGRFFRATRFMRIRAQRLDWPAHEDYLPPGDDWPEDTRRSTTALPVAEVVDESGYAAFDFVTGLLLPECVHTYARSPSGTMTMWLYGLGDRSWAAVYFDEDDPAASRVYQGGPRGLWDEVEAAHRWWAERGRPGHEEFGLTVTADGRQQVWLREPSALVPQAVRTR</sequence>
<evidence type="ECO:0000256" key="6">
    <source>
        <dbReference type="ARBA" id="ARBA00022603"/>
    </source>
</evidence>
<evidence type="ECO:0000256" key="5">
    <source>
        <dbReference type="ARBA" id="ARBA00022490"/>
    </source>
</evidence>
<dbReference type="GO" id="GO:0004719">
    <property type="term" value="F:protein-L-isoaspartate (D-aspartate) O-methyltransferase activity"/>
    <property type="evidence" value="ECO:0007669"/>
    <property type="project" value="UniProtKB-EC"/>
</dbReference>
<evidence type="ECO:0000313" key="13">
    <source>
        <dbReference type="Proteomes" id="UP001143474"/>
    </source>
</evidence>
<dbReference type="PROSITE" id="PS01279">
    <property type="entry name" value="PCMT"/>
    <property type="match status" value="1"/>
</dbReference>
<dbReference type="PANTHER" id="PTHR11579">
    <property type="entry name" value="PROTEIN-L-ISOASPARTATE O-METHYLTRANSFERASE"/>
    <property type="match status" value="1"/>
</dbReference>
<reference evidence="12" key="2">
    <citation type="submission" date="2023-01" db="EMBL/GenBank/DDBJ databases">
        <authorList>
            <person name="Sun Q."/>
            <person name="Evtushenko L."/>
        </authorList>
    </citation>
    <scope>NUCLEOTIDE SEQUENCE</scope>
    <source>
        <strain evidence="12">VKM Ac-2007</strain>
    </source>
</reference>
<dbReference type="GO" id="GO:0032259">
    <property type="term" value="P:methylation"/>
    <property type="evidence" value="ECO:0007669"/>
    <property type="project" value="UniProtKB-KW"/>
</dbReference>
<dbReference type="AlphaFoldDB" id="A0A9W6HXQ6"/>
<evidence type="ECO:0000256" key="11">
    <source>
        <dbReference type="ARBA" id="ARBA00031350"/>
    </source>
</evidence>
<comment type="caution">
    <text evidence="12">The sequence shown here is derived from an EMBL/GenBank/DDBJ whole genome shotgun (WGS) entry which is preliminary data.</text>
</comment>
<dbReference type="PANTHER" id="PTHR11579:SF0">
    <property type="entry name" value="PROTEIN-L-ISOASPARTATE(D-ASPARTATE) O-METHYLTRANSFERASE"/>
    <property type="match status" value="1"/>
</dbReference>
<reference evidence="12" key="1">
    <citation type="journal article" date="2014" name="Int. J. Syst. Evol. Microbiol.">
        <title>Complete genome sequence of Corynebacterium casei LMG S-19264T (=DSM 44701T), isolated from a smear-ripened cheese.</title>
        <authorList>
            <consortium name="US DOE Joint Genome Institute (JGI-PGF)"/>
            <person name="Walter F."/>
            <person name="Albersmeier A."/>
            <person name="Kalinowski J."/>
            <person name="Ruckert C."/>
        </authorList>
    </citation>
    <scope>NUCLEOTIDE SEQUENCE</scope>
    <source>
        <strain evidence="12">VKM Ac-2007</strain>
    </source>
</reference>
<gene>
    <name evidence="12" type="primary">pcm_1</name>
    <name evidence="12" type="ORF">GCM10017600_09790</name>
</gene>
<dbReference type="Pfam" id="PF01135">
    <property type="entry name" value="PCMT"/>
    <property type="match status" value="1"/>
</dbReference>
<dbReference type="Gene3D" id="3.40.50.150">
    <property type="entry name" value="Vaccinia Virus protein VP39"/>
    <property type="match status" value="1"/>
</dbReference>
<evidence type="ECO:0000256" key="3">
    <source>
        <dbReference type="ARBA" id="ARBA00011890"/>
    </source>
</evidence>
<keyword evidence="5" id="KW-0963">Cytoplasm</keyword>
<evidence type="ECO:0000256" key="10">
    <source>
        <dbReference type="ARBA" id="ARBA00031323"/>
    </source>
</evidence>
<proteinExistence type="inferred from homology"/>
<keyword evidence="13" id="KW-1185">Reference proteome</keyword>
<evidence type="ECO:0000256" key="9">
    <source>
        <dbReference type="ARBA" id="ARBA00030757"/>
    </source>
</evidence>
<dbReference type="InterPro" id="IPR029063">
    <property type="entry name" value="SAM-dependent_MTases_sf"/>
</dbReference>
<evidence type="ECO:0000313" key="12">
    <source>
        <dbReference type="EMBL" id="GLK07574.1"/>
    </source>
</evidence>
<protein>
    <recommendedName>
        <fullName evidence="4">Protein-L-isoaspartate O-methyltransferase</fullName>
        <ecNumber evidence="3">2.1.1.77</ecNumber>
    </recommendedName>
    <alternativeName>
        <fullName evidence="11">L-isoaspartyl protein carboxyl methyltransferase</fullName>
    </alternativeName>
    <alternativeName>
        <fullName evidence="9">Protein L-isoaspartyl methyltransferase</fullName>
    </alternativeName>
    <alternativeName>
        <fullName evidence="10">Protein-beta-aspartate methyltransferase</fullName>
    </alternativeName>
</protein>
<dbReference type="EC" id="2.1.1.77" evidence="3"/>
<dbReference type="GO" id="GO:0005737">
    <property type="term" value="C:cytoplasm"/>
    <property type="evidence" value="ECO:0007669"/>
    <property type="project" value="UniProtKB-SubCell"/>
</dbReference>
<organism evidence="12 13">
    <name type="scientific">Streptosporangium carneum</name>
    <dbReference type="NCBI Taxonomy" id="47481"/>
    <lineage>
        <taxon>Bacteria</taxon>
        <taxon>Bacillati</taxon>
        <taxon>Actinomycetota</taxon>
        <taxon>Actinomycetes</taxon>
        <taxon>Streptosporangiales</taxon>
        <taxon>Streptosporangiaceae</taxon>
        <taxon>Streptosporangium</taxon>
    </lineage>
</organism>
<evidence type="ECO:0000256" key="4">
    <source>
        <dbReference type="ARBA" id="ARBA00013346"/>
    </source>
</evidence>
<dbReference type="SUPFAM" id="SSF53335">
    <property type="entry name" value="S-adenosyl-L-methionine-dependent methyltransferases"/>
    <property type="match status" value="1"/>
</dbReference>
<keyword evidence="7" id="KW-0808">Transferase</keyword>